<evidence type="ECO:0000259" key="2">
    <source>
        <dbReference type="Pfam" id="PF12146"/>
    </source>
</evidence>
<dbReference type="EMBL" id="JAUEPU010000034">
    <property type="protein sequence ID" value="KAK0490088.1"/>
    <property type="molecule type" value="Genomic_DNA"/>
</dbReference>
<evidence type="ECO:0000259" key="1">
    <source>
        <dbReference type="Pfam" id="PF00326"/>
    </source>
</evidence>
<comment type="caution">
    <text evidence="3">The sequence shown here is derived from an EMBL/GenBank/DDBJ whole genome shotgun (WGS) entry which is preliminary data.</text>
</comment>
<keyword evidence="4" id="KW-1185">Reference proteome</keyword>
<feature type="domain" description="Peptidase S9 prolyl oligopeptidase catalytic" evidence="1">
    <location>
        <begin position="191"/>
        <end position="282"/>
    </location>
</feature>
<evidence type="ECO:0000313" key="4">
    <source>
        <dbReference type="Proteomes" id="UP001175228"/>
    </source>
</evidence>
<sequence length="301" mass="34221">MPAHTSSILFIPAPSPHPGEPGTIQGILEQLEPERPAQDRKLALVSTLQQLCVNNLSTARNKDHLFLKQLASTLSMDTFRFDFRGYFESPGIWRQNKMEEDVLDLRVITDYLKTHFGYQIDLVIGHSRGAVLAVRWLCTSEDGKKVSGFVIVSATYRMKAKSQTSKIVQKFMADKGFHLLNRRTFTHTFKEKLYREDFVDYAAFDNSLVDYLFPQTIDVLIIQGLKDEGVSVYNAVLYAKALSKRSPGTCSLHLMEHADHTYTGQYAEVVQAIVDWWDSHSKGRLSTGIWMGPERQMKGKL</sequence>
<proteinExistence type="predicted"/>
<feature type="domain" description="Serine aminopeptidase S33" evidence="2">
    <location>
        <begin position="75"/>
        <end position="173"/>
    </location>
</feature>
<accession>A0AA39PVW1</accession>
<reference evidence="3" key="1">
    <citation type="submission" date="2023-06" db="EMBL/GenBank/DDBJ databases">
        <authorList>
            <consortium name="Lawrence Berkeley National Laboratory"/>
            <person name="Ahrendt S."/>
            <person name="Sahu N."/>
            <person name="Indic B."/>
            <person name="Wong-Bajracharya J."/>
            <person name="Merenyi Z."/>
            <person name="Ke H.-M."/>
            <person name="Monk M."/>
            <person name="Kocsube S."/>
            <person name="Drula E."/>
            <person name="Lipzen A."/>
            <person name="Balint B."/>
            <person name="Henrissat B."/>
            <person name="Andreopoulos B."/>
            <person name="Martin F.M."/>
            <person name="Harder C.B."/>
            <person name="Rigling D."/>
            <person name="Ford K.L."/>
            <person name="Foster G.D."/>
            <person name="Pangilinan J."/>
            <person name="Papanicolaou A."/>
            <person name="Barry K."/>
            <person name="LaButti K."/>
            <person name="Viragh M."/>
            <person name="Koriabine M."/>
            <person name="Yan M."/>
            <person name="Riley R."/>
            <person name="Champramary S."/>
            <person name="Plett K.L."/>
            <person name="Tsai I.J."/>
            <person name="Slot J."/>
            <person name="Sipos G."/>
            <person name="Plett J."/>
            <person name="Nagy L.G."/>
            <person name="Grigoriev I.V."/>
        </authorList>
    </citation>
    <scope>NUCLEOTIDE SEQUENCE</scope>
    <source>
        <strain evidence="3">HWK02</strain>
    </source>
</reference>
<dbReference type="GO" id="GO:0008236">
    <property type="term" value="F:serine-type peptidase activity"/>
    <property type="evidence" value="ECO:0007669"/>
    <property type="project" value="InterPro"/>
</dbReference>
<protein>
    <submittedName>
        <fullName evidence="3">Ectomycorrhiza-regulated esterase</fullName>
    </submittedName>
</protein>
<dbReference type="AlphaFoldDB" id="A0AA39PVW1"/>
<gene>
    <name evidence="3" type="ORF">EDD18DRAFT_1080525</name>
</gene>
<dbReference type="InterPro" id="IPR029058">
    <property type="entry name" value="AB_hydrolase_fold"/>
</dbReference>
<dbReference type="InterPro" id="IPR022742">
    <property type="entry name" value="Hydrolase_4"/>
</dbReference>
<organism evidence="3 4">
    <name type="scientific">Armillaria luteobubalina</name>
    <dbReference type="NCBI Taxonomy" id="153913"/>
    <lineage>
        <taxon>Eukaryota</taxon>
        <taxon>Fungi</taxon>
        <taxon>Dikarya</taxon>
        <taxon>Basidiomycota</taxon>
        <taxon>Agaricomycotina</taxon>
        <taxon>Agaricomycetes</taxon>
        <taxon>Agaricomycetidae</taxon>
        <taxon>Agaricales</taxon>
        <taxon>Marasmiineae</taxon>
        <taxon>Physalacriaceae</taxon>
        <taxon>Armillaria</taxon>
    </lineage>
</organism>
<dbReference type="Pfam" id="PF12146">
    <property type="entry name" value="Hydrolase_4"/>
    <property type="match status" value="1"/>
</dbReference>
<name>A0AA39PVW1_9AGAR</name>
<evidence type="ECO:0000313" key="3">
    <source>
        <dbReference type="EMBL" id="KAK0490088.1"/>
    </source>
</evidence>
<dbReference type="Pfam" id="PF00326">
    <property type="entry name" value="Peptidase_S9"/>
    <property type="match status" value="1"/>
</dbReference>
<dbReference type="Gene3D" id="3.40.50.1820">
    <property type="entry name" value="alpha/beta hydrolase"/>
    <property type="match status" value="1"/>
</dbReference>
<dbReference type="GO" id="GO:0006508">
    <property type="term" value="P:proteolysis"/>
    <property type="evidence" value="ECO:0007669"/>
    <property type="project" value="InterPro"/>
</dbReference>
<dbReference type="InterPro" id="IPR001375">
    <property type="entry name" value="Peptidase_S9_cat"/>
</dbReference>
<dbReference type="Proteomes" id="UP001175228">
    <property type="component" value="Unassembled WGS sequence"/>
</dbReference>
<dbReference type="SUPFAM" id="SSF53474">
    <property type="entry name" value="alpha/beta-Hydrolases"/>
    <property type="match status" value="1"/>
</dbReference>